<dbReference type="Pfam" id="PF13520">
    <property type="entry name" value="AA_permease_2"/>
    <property type="match status" value="1"/>
</dbReference>
<dbReference type="RefSeq" id="XP_016240312.1">
    <property type="nucleotide sequence ID" value="XM_016375036.1"/>
</dbReference>
<keyword evidence="4 6" id="KW-1133">Transmembrane helix</keyword>
<dbReference type="PANTHER" id="PTHR45649:SF41">
    <property type="entry name" value="TRANSPORTER, PUTATIVE (EUROFUNG)-RELATED"/>
    <property type="match status" value="1"/>
</dbReference>
<feature type="transmembrane region" description="Helical" evidence="6">
    <location>
        <begin position="130"/>
        <end position="154"/>
    </location>
</feature>
<reference evidence="7 8" key="1">
    <citation type="submission" date="2015-01" db="EMBL/GenBank/DDBJ databases">
        <title>The Genome Sequence of Exophiala spinifera CBS89968.</title>
        <authorList>
            <consortium name="The Broad Institute Genomics Platform"/>
            <person name="Cuomo C."/>
            <person name="de Hoog S."/>
            <person name="Gorbushina A."/>
            <person name="Stielow B."/>
            <person name="Teixiera M."/>
            <person name="Abouelleil A."/>
            <person name="Chapman S.B."/>
            <person name="Priest M."/>
            <person name="Young S.K."/>
            <person name="Wortman J."/>
            <person name="Nusbaum C."/>
            <person name="Birren B."/>
        </authorList>
    </citation>
    <scope>NUCLEOTIDE SEQUENCE [LARGE SCALE GENOMIC DNA]</scope>
    <source>
        <strain evidence="7 8">CBS 89968</strain>
    </source>
</reference>
<comment type="subcellular location">
    <subcellularLocation>
        <location evidence="1">Membrane</location>
        <topology evidence="1">Multi-pass membrane protein</topology>
    </subcellularLocation>
</comment>
<dbReference type="GO" id="GO:0016020">
    <property type="term" value="C:membrane"/>
    <property type="evidence" value="ECO:0007669"/>
    <property type="project" value="UniProtKB-SubCell"/>
</dbReference>
<evidence type="ECO:0000256" key="1">
    <source>
        <dbReference type="ARBA" id="ARBA00004141"/>
    </source>
</evidence>
<dbReference type="Proteomes" id="UP000053328">
    <property type="component" value="Unassembled WGS sequence"/>
</dbReference>
<evidence type="ECO:0000256" key="3">
    <source>
        <dbReference type="ARBA" id="ARBA00022692"/>
    </source>
</evidence>
<dbReference type="GeneID" id="27327754"/>
<dbReference type="PANTHER" id="PTHR45649">
    <property type="entry name" value="AMINO-ACID PERMEASE BAT1"/>
    <property type="match status" value="1"/>
</dbReference>
<feature type="transmembrane region" description="Helical" evidence="6">
    <location>
        <begin position="244"/>
        <end position="263"/>
    </location>
</feature>
<dbReference type="GO" id="GO:0022857">
    <property type="term" value="F:transmembrane transporter activity"/>
    <property type="evidence" value="ECO:0007669"/>
    <property type="project" value="InterPro"/>
</dbReference>
<keyword evidence="2" id="KW-0813">Transport</keyword>
<feature type="transmembrane region" description="Helical" evidence="6">
    <location>
        <begin position="85"/>
        <end position="109"/>
    </location>
</feature>
<dbReference type="InterPro" id="IPR002293">
    <property type="entry name" value="AA/rel_permease1"/>
</dbReference>
<feature type="transmembrane region" description="Helical" evidence="6">
    <location>
        <begin position="283"/>
        <end position="304"/>
    </location>
</feature>
<feature type="transmembrane region" description="Helical" evidence="6">
    <location>
        <begin position="174"/>
        <end position="194"/>
    </location>
</feature>
<gene>
    <name evidence="7" type="ORF">PV08_00671</name>
</gene>
<keyword evidence="8" id="KW-1185">Reference proteome</keyword>
<evidence type="ECO:0000256" key="5">
    <source>
        <dbReference type="ARBA" id="ARBA00023136"/>
    </source>
</evidence>
<dbReference type="AlphaFoldDB" id="A0A0D1YXU8"/>
<name>A0A0D1YXU8_9EURO</name>
<dbReference type="Gene3D" id="1.20.1740.10">
    <property type="entry name" value="Amino acid/polyamine transporter I"/>
    <property type="match status" value="1"/>
</dbReference>
<feature type="transmembrane region" description="Helical" evidence="6">
    <location>
        <begin position="486"/>
        <end position="505"/>
    </location>
</feature>
<feature type="transmembrane region" description="Helical" evidence="6">
    <location>
        <begin position="385"/>
        <end position="403"/>
    </location>
</feature>
<proteinExistence type="predicted"/>
<organism evidence="7 8">
    <name type="scientific">Exophiala spinifera</name>
    <dbReference type="NCBI Taxonomy" id="91928"/>
    <lineage>
        <taxon>Eukaryota</taxon>
        <taxon>Fungi</taxon>
        <taxon>Dikarya</taxon>
        <taxon>Ascomycota</taxon>
        <taxon>Pezizomycotina</taxon>
        <taxon>Eurotiomycetes</taxon>
        <taxon>Chaetothyriomycetidae</taxon>
        <taxon>Chaetothyriales</taxon>
        <taxon>Herpotrichiellaceae</taxon>
        <taxon>Exophiala</taxon>
    </lineage>
</organism>
<dbReference type="EMBL" id="KN847492">
    <property type="protein sequence ID" value="KIW20096.1"/>
    <property type="molecule type" value="Genomic_DNA"/>
</dbReference>
<feature type="transmembrane region" description="Helical" evidence="6">
    <location>
        <begin position="409"/>
        <end position="435"/>
    </location>
</feature>
<feature type="transmembrane region" description="Helical" evidence="6">
    <location>
        <begin position="49"/>
        <end position="65"/>
    </location>
</feature>
<feature type="transmembrane region" description="Helical" evidence="6">
    <location>
        <begin position="337"/>
        <end position="358"/>
    </location>
</feature>
<evidence type="ECO:0000256" key="6">
    <source>
        <dbReference type="SAM" id="Phobius"/>
    </source>
</evidence>
<evidence type="ECO:0000256" key="2">
    <source>
        <dbReference type="ARBA" id="ARBA00022448"/>
    </source>
</evidence>
<feature type="transmembrane region" description="Helical" evidence="6">
    <location>
        <begin position="455"/>
        <end position="474"/>
    </location>
</feature>
<evidence type="ECO:0000313" key="7">
    <source>
        <dbReference type="EMBL" id="KIW20096.1"/>
    </source>
</evidence>
<feature type="transmembrane region" description="Helical" evidence="6">
    <location>
        <begin position="206"/>
        <end position="224"/>
    </location>
</feature>
<dbReference type="VEuPathDB" id="FungiDB:PV08_00671"/>
<sequence>MNNKEAQHEAEAYADDDLAMDSQQSMRGTDADARDMKVMGKTQELNRNFRFISILGFSCTAMSTWEITLSSSTFGLINGGLPGLVWGYFIVWCGYFTVFASIAELASMMPTAGGQYHWVSELSPKSCQKFLSYLVGWFSALGWQTGYASIAFIAGTLIQGLIVLNDETYIFKRWHGTLLVIAITAFSILFNTFLAKRLPLVEGMVLILHILGFFGVLIPLWVLAPRNSTEVVFTEFVNLGGWSSTGLSVMVGMLTTVYGMLGADSAVHMSEEIRDAGIVLPRATMWALFINGACGFIMMITYAFTLGDPVAALESPTGYPVISGFFYATRSHAGTSVMIAIIIINTTSSCISTLATVSRQTWSFARDRGLPFSDFIGHIKPGWNIPLNAVLLTLLFTTLLSLINIGSTVAFNAICSMATNALLSTYIISLSCLILRRIRGPPLQPRRWSLGQFGLPINVAALLFSTWIWVFCFFPQTTPVHAKSMNWNIVINAGIMIIAVFYYFVKGKYQYVAPVVLVKRDV</sequence>
<dbReference type="HOGENOM" id="CLU_004495_6_1_1"/>
<evidence type="ECO:0000313" key="8">
    <source>
        <dbReference type="Proteomes" id="UP000053328"/>
    </source>
</evidence>
<accession>A0A0D1YXU8</accession>
<keyword evidence="3 6" id="KW-0812">Transmembrane</keyword>
<dbReference type="PIRSF" id="PIRSF006060">
    <property type="entry name" value="AA_transporter"/>
    <property type="match status" value="1"/>
</dbReference>
<evidence type="ECO:0000256" key="4">
    <source>
        <dbReference type="ARBA" id="ARBA00022989"/>
    </source>
</evidence>
<keyword evidence="5 6" id="KW-0472">Membrane</keyword>
<evidence type="ECO:0008006" key="9">
    <source>
        <dbReference type="Google" id="ProtNLM"/>
    </source>
</evidence>
<dbReference type="OrthoDB" id="3257095at2759"/>
<protein>
    <recommendedName>
        <fullName evidence="9">Amino acid permease/ SLC12A domain-containing protein</fullName>
    </recommendedName>
</protein>